<evidence type="ECO:0000313" key="3">
    <source>
        <dbReference type="EMBL" id="TWO71453.1"/>
    </source>
</evidence>
<dbReference type="OrthoDB" id="9784513at2"/>
<sequence>MAAMKTMGARVCGWAAAIALGGCFTLPAHAQKKALPFEELLYTGRALPFYEPASGGGFQAQIEQAVRRSNLAERMAQLAHGIRWRTNLSVGFASCGSPNANYQPASSRLTICYELIEQMAVFCARGHRLRHEARSQSVFATDRRRRLGDLPARVGARDDRHQQNPDHGSRGGRRRPVRAVLLGEVPRAARRARGGAGGVVLPQP</sequence>
<accession>A0A562ZSE8</accession>
<evidence type="ECO:0000256" key="2">
    <source>
        <dbReference type="SAM" id="SignalP"/>
    </source>
</evidence>
<dbReference type="PROSITE" id="PS51257">
    <property type="entry name" value="PROKAR_LIPOPROTEIN"/>
    <property type="match status" value="1"/>
</dbReference>
<evidence type="ECO:0000256" key="1">
    <source>
        <dbReference type="SAM" id="MobiDB-lite"/>
    </source>
</evidence>
<feature type="region of interest" description="Disordered" evidence="1">
    <location>
        <begin position="185"/>
        <end position="204"/>
    </location>
</feature>
<comment type="caution">
    <text evidence="3">The sequence shown here is derived from an EMBL/GenBank/DDBJ whole genome shotgun (WGS) entry which is preliminary data.</text>
</comment>
<evidence type="ECO:0000313" key="4">
    <source>
        <dbReference type="Proteomes" id="UP000318199"/>
    </source>
</evidence>
<keyword evidence="2" id="KW-0732">Signal</keyword>
<keyword evidence="4" id="KW-1185">Reference proteome</keyword>
<organism evidence="3 4">
    <name type="scientific">Caenimonas sedimenti</name>
    <dbReference type="NCBI Taxonomy" id="2596921"/>
    <lineage>
        <taxon>Bacteria</taxon>
        <taxon>Pseudomonadati</taxon>
        <taxon>Pseudomonadota</taxon>
        <taxon>Betaproteobacteria</taxon>
        <taxon>Burkholderiales</taxon>
        <taxon>Comamonadaceae</taxon>
        <taxon>Caenimonas</taxon>
    </lineage>
</organism>
<gene>
    <name evidence="3" type="ORF">FN976_11090</name>
</gene>
<reference evidence="3 4" key="1">
    <citation type="submission" date="2019-07" db="EMBL/GenBank/DDBJ databases">
        <title>Caenimonas sedimenti sp. nov., isolated from activated sludge.</title>
        <authorList>
            <person name="Xu J."/>
        </authorList>
    </citation>
    <scope>NUCLEOTIDE SEQUENCE [LARGE SCALE GENOMIC DNA]</scope>
    <source>
        <strain evidence="3 4">HX-9-20</strain>
    </source>
</reference>
<feature type="chain" id="PRO_5022005772" evidence="2">
    <location>
        <begin position="31"/>
        <end position="204"/>
    </location>
</feature>
<feature type="region of interest" description="Disordered" evidence="1">
    <location>
        <begin position="149"/>
        <end position="177"/>
    </location>
</feature>
<dbReference type="InterPro" id="IPR025644">
    <property type="entry name" value="DUF4344"/>
</dbReference>
<dbReference type="EMBL" id="VOBQ01000008">
    <property type="protein sequence ID" value="TWO71453.1"/>
    <property type="molecule type" value="Genomic_DNA"/>
</dbReference>
<proteinExistence type="predicted"/>
<feature type="signal peptide" evidence="2">
    <location>
        <begin position="1"/>
        <end position="30"/>
    </location>
</feature>
<feature type="compositionally biased region" description="Basic and acidic residues" evidence="1">
    <location>
        <begin position="155"/>
        <end position="169"/>
    </location>
</feature>
<protein>
    <submittedName>
        <fullName evidence="3">Uncharacterized protein</fullName>
    </submittedName>
</protein>
<name>A0A562ZSE8_9BURK</name>
<dbReference type="Pfam" id="PF14247">
    <property type="entry name" value="DUF4344"/>
    <property type="match status" value="1"/>
</dbReference>
<dbReference type="Proteomes" id="UP000318199">
    <property type="component" value="Unassembled WGS sequence"/>
</dbReference>
<dbReference type="AlphaFoldDB" id="A0A562ZSE8"/>